<proteinExistence type="predicted"/>
<dbReference type="InterPro" id="IPR024195">
    <property type="entry name" value="NUDIX_hydrolase_YfcD_pred"/>
</dbReference>
<dbReference type="InterPro" id="IPR000086">
    <property type="entry name" value="NUDIX_hydrolase_dom"/>
</dbReference>
<evidence type="ECO:0000256" key="3">
    <source>
        <dbReference type="ARBA" id="ARBA00022723"/>
    </source>
</evidence>
<dbReference type="PANTHER" id="PTHR10885:SF0">
    <property type="entry name" value="ISOPENTENYL-DIPHOSPHATE DELTA-ISOMERASE"/>
    <property type="match status" value="1"/>
</dbReference>
<comment type="caution">
    <text evidence="7">The sequence shown here is derived from an EMBL/GenBank/DDBJ whole genome shotgun (WGS) entry which is preliminary data.</text>
</comment>
<dbReference type="PROSITE" id="PS51462">
    <property type="entry name" value="NUDIX"/>
    <property type="match status" value="1"/>
</dbReference>
<evidence type="ECO:0000256" key="2">
    <source>
        <dbReference type="ARBA" id="ARBA00003951"/>
    </source>
</evidence>
<dbReference type="PIRSF" id="PIRSF017340">
    <property type="entry name" value="Nudix_hydro"/>
    <property type="match status" value="1"/>
</dbReference>
<dbReference type="InterPro" id="IPR015797">
    <property type="entry name" value="NUDIX_hydrolase-like_dom_sf"/>
</dbReference>
<dbReference type="SUPFAM" id="SSF55811">
    <property type="entry name" value="Nudix"/>
    <property type="match status" value="1"/>
</dbReference>
<dbReference type="Pfam" id="PF00293">
    <property type="entry name" value="NUDIX"/>
    <property type="match status" value="1"/>
</dbReference>
<name>A0ABP1FSU1_9CHLO</name>
<comment type="cofactor">
    <cofactor evidence="1">
        <name>Mg(2+)</name>
        <dbReference type="ChEBI" id="CHEBI:18420"/>
    </cofactor>
</comment>
<evidence type="ECO:0000313" key="7">
    <source>
        <dbReference type="EMBL" id="CAL5221884.1"/>
    </source>
</evidence>
<dbReference type="Gene3D" id="3.90.79.10">
    <property type="entry name" value="Nucleoside Triphosphate Pyrophosphohydrolase"/>
    <property type="match status" value="1"/>
</dbReference>
<accession>A0ABP1FSU1</accession>
<keyword evidence="5" id="KW-0460">Magnesium</keyword>
<dbReference type="PANTHER" id="PTHR10885">
    <property type="entry name" value="ISOPENTENYL-DIPHOSPHATE DELTA-ISOMERASE"/>
    <property type="match status" value="1"/>
</dbReference>
<keyword evidence="3" id="KW-0479">Metal-binding</keyword>
<sequence length="180" mass="20179">MPAANAVQRPKELVQIVDEDNKALGKATRAEMRAGNLIHRCSFAVVENSQGQLYVQKRVAFKETFPSHYDPAPGGVVGYGESYEDNAVRELEEEMGITGACLETLFDFWYSDNTCRLWGRLFRCKSDGPFTLDPEEVETGSFMSLQEVVQLLENGPVCPDSAIAVQRYLQEQHPELLQDS</sequence>
<keyword evidence="8" id="KW-1185">Reference proteome</keyword>
<protein>
    <submittedName>
        <fullName evidence="7">G4147 protein</fullName>
    </submittedName>
</protein>
<reference evidence="7 8" key="1">
    <citation type="submission" date="2024-06" db="EMBL/GenBank/DDBJ databases">
        <authorList>
            <person name="Kraege A."/>
            <person name="Thomma B."/>
        </authorList>
    </citation>
    <scope>NUCLEOTIDE SEQUENCE [LARGE SCALE GENOMIC DNA]</scope>
</reference>
<evidence type="ECO:0000313" key="8">
    <source>
        <dbReference type="Proteomes" id="UP001497392"/>
    </source>
</evidence>
<evidence type="ECO:0000256" key="4">
    <source>
        <dbReference type="ARBA" id="ARBA00022801"/>
    </source>
</evidence>
<evidence type="ECO:0000259" key="6">
    <source>
        <dbReference type="PROSITE" id="PS51462"/>
    </source>
</evidence>
<dbReference type="CDD" id="cd04697">
    <property type="entry name" value="NUDIX_Hydrolase"/>
    <property type="match status" value="1"/>
</dbReference>
<evidence type="ECO:0000256" key="1">
    <source>
        <dbReference type="ARBA" id="ARBA00001946"/>
    </source>
</evidence>
<organism evidence="7 8">
    <name type="scientific">Coccomyxa viridis</name>
    <dbReference type="NCBI Taxonomy" id="1274662"/>
    <lineage>
        <taxon>Eukaryota</taxon>
        <taxon>Viridiplantae</taxon>
        <taxon>Chlorophyta</taxon>
        <taxon>core chlorophytes</taxon>
        <taxon>Trebouxiophyceae</taxon>
        <taxon>Trebouxiophyceae incertae sedis</taxon>
        <taxon>Coccomyxaceae</taxon>
        <taxon>Coccomyxa</taxon>
    </lineage>
</organism>
<dbReference type="Proteomes" id="UP001497392">
    <property type="component" value="Unassembled WGS sequence"/>
</dbReference>
<dbReference type="EMBL" id="CAXHTA020000005">
    <property type="protein sequence ID" value="CAL5221884.1"/>
    <property type="molecule type" value="Genomic_DNA"/>
</dbReference>
<keyword evidence="4" id="KW-0378">Hydrolase</keyword>
<gene>
    <name evidence="7" type="primary">g4147</name>
    <name evidence="7" type="ORF">VP750_LOCUS3543</name>
</gene>
<comment type="function">
    <text evidence="2">Catalyzes the 1,3-allylic rearrangement of the homoallylic substrate isopentenyl (IPP) to its highly electrophilic allylic isomer, dimethylallyl diphosphate (DMAPP).</text>
</comment>
<feature type="domain" description="Nudix hydrolase" evidence="6">
    <location>
        <begin position="37"/>
        <end position="165"/>
    </location>
</feature>
<evidence type="ECO:0000256" key="5">
    <source>
        <dbReference type="ARBA" id="ARBA00022842"/>
    </source>
</evidence>